<dbReference type="AlphaFoldDB" id="A0A444YM24"/>
<dbReference type="SMART" id="SM00545">
    <property type="entry name" value="JmjN"/>
    <property type="match status" value="1"/>
</dbReference>
<dbReference type="GO" id="GO:0000785">
    <property type="term" value="C:chromatin"/>
    <property type="evidence" value="ECO:0007669"/>
    <property type="project" value="TreeGrafter"/>
</dbReference>
<evidence type="ECO:0000313" key="5">
    <source>
        <dbReference type="Proteomes" id="UP000289738"/>
    </source>
</evidence>
<organism evidence="4 5">
    <name type="scientific">Arachis hypogaea</name>
    <name type="common">Peanut</name>
    <dbReference type="NCBI Taxonomy" id="3818"/>
    <lineage>
        <taxon>Eukaryota</taxon>
        <taxon>Viridiplantae</taxon>
        <taxon>Streptophyta</taxon>
        <taxon>Embryophyta</taxon>
        <taxon>Tracheophyta</taxon>
        <taxon>Spermatophyta</taxon>
        <taxon>Magnoliopsida</taxon>
        <taxon>eudicotyledons</taxon>
        <taxon>Gunneridae</taxon>
        <taxon>Pentapetalae</taxon>
        <taxon>rosids</taxon>
        <taxon>fabids</taxon>
        <taxon>Fabales</taxon>
        <taxon>Fabaceae</taxon>
        <taxon>Papilionoideae</taxon>
        <taxon>50 kb inversion clade</taxon>
        <taxon>dalbergioids sensu lato</taxon>
        <taxon>Dalbergieae</taxon>
        <taxon>Pterocarpus clade</taxon>
        <taxon>Arachis</taxon>
    </lineage>
</organism>
<accession>A0A444YM24</accession>
<dbReference type="PANTHER" id="PTHR10694:SF54">
    <property type="entry name" value="INACTIVE LYSINE-SPECIFIC DEMETHYLASE JMJ19-RELATED"/>
    <property type="match status" value="1"/>
</dbReference>
<feature type="compositionally biased region" description="Basic and acidic residues" evidence="1">
    <location>
        <begin position="789"/>
        <end position="799"/>
    </location>
</feature>
<comment type="caution">
    <text evidence="4">The sequence shown here is derived from an EMBL/GenBank/DDBJ whole genome shotgun (WGS) entry which is preliminary data.</text>
</comment>
<dbReference type="EMBL" id="SDMP01000016">
    <property type="protein sequence ID" value="RYR02938.1"/>
    <property type="molecule type" value="Genomic_DNA"/>
</dbReference>
<dbReference type="SUPFAM" id="SSF51197">
    <property type="entry name" value="Clavaminate synthase-like"/>
    <property type="match status" value="1"/>
</dbReference>
<dbReference type="PROSITE" id="PS51183">
    <property type="entry name" value="JMJN"/>
    <property type="match status" value="1"/>
</dbReference>
<evidence type="ECO:0000313" key="4">
    <source>
        <dbReference type="EMBL" id="RYR02938.1"/>
    </source>
</evidence>
<dbReference type="Pfam" id="PF02373">
    <property type="entry name" value="JmjC"/>
    <property type="match status" value="1"/>
</dbReference>
<dbReference type="STRING" id="3818.A0A444YM24"/>
<sequence length="878" mass="98513">MRPKLGRVVLLLDHFTFSGLMIFHFASSSTFGIYACLELDLVFTLKHKSADGSLDNKILAFTCRKMKSDYGSNTAKLKEMGELSAPPGFASLTSFILKKGKKVTENDKRATCLNETKHVPVDADGKNDVNDIGTYYQIFKNRPWILSDQSKSNDKPEESHTEFIPMDHSSNASRPKGITRGCPNCNNCLKVTARWHPEDATREALEEAPLFNPTEEEFNDTLKYIASIRSSAEPYGICRIVPPTRWKPPCSLEEKNLWEGSEFVAQIQRIDGIQVQHAEENVASSCEDTKAKRRRVTPVDLDSHLANASTCTINSQGVEDCVSEPCPKFSLETFKNFADEFKIQYFDYKGKNKNVGSDLNLATNQHKWEPSVENIEGEYGRIVQNPTEKIEVLHGNTLEAEGFSSGFPTAADSGEEHISPEYLKSGWNLNNINSLPGSLLSFESSGASHNFGHRIHVGMCFTLQKWKVEEHHLYLLSYLHLGEPKVWYSIPRRYAANYETIRKKYLSGLHARQPDIDDNLMMQLSCFILKAEGIPVYRCVQYPREFVLVFPGAYHSGFDCGFNCSESVNFAPLEWLLHGLNVVELYCEKRKKTLISYDKLLLGGAKEAVRARWEIDLCMNDMTDKLTCKDAYQRNGILAKALDARVKSESIKREYLCSSLKSQRMDESFDTCIKRECGICLCDLHLSAVHCLCSEDKFACLDHAKQLCPCSWSNKILLYRYEISELNVLCQALEGKLSAVYKWAKEYLGLRFQSVASNRSKQMKQNEAASGIVGNPRGNCISSFSITPKEKTKAKEKTLGGRPPRSCANGGTNSTSIKTDMKAPVGKPTTSKKVQRDQKVSTVSSVTNSRYLSFLQQNTLVEVPSDSCSSSSSESDNA</sequence>
<feature type="region of interest" description="Disordered" evidence="1">
    <location>
        <begin position="147"/>
        <end position="175"/>
    </location>
</feature>
<dbReference type="Pfam" id="PF02928">
    <property type="entry name" value="zf-C5HC2"/>
    <property type="match status" value="1"/>
</dbReference>
<feature type="domain" description="JmjC" evidence="3">
    <location>
        <begin position="424"/>
        <end position="587"/>
    </location>
</feature>
<proteinExistence type="predicted"/>
<dbReference type="PROSITE" id="PS51184">
    <property type="entry name" value="JMJC"/>
    <property type="match status" value="1"/>
</dbReference>
<feature type="compositionally biased region" description="Basic and acidic residues" evidence="1">
    <location>
        <begin position="151"/>
        <end position="161"/>
    </location>
</feature>
<evidence type="ECO:0000256" key="1">
    <source>
        <dbReference type="SAM" id="MobiDB-lite"/>
    </source>
</evidence>
<dbReference type="PANTHER" id="PTHR10694">
    <property type="entry name" value="LYSINE-SPECIFIC DEMETHYLASE"/>
    <property type="match status" value="1"/>
</dbReference>
<reference evidence="4 5" key="1">
    <citation type="submission" date="2019-01" db="EMBL/GenBank/DDBJ databases">
        <title>Sequencing of cultivated peanut Arachis hypogaea provides insights into genome evolution and oil improvement.</title>
        <authorList>
            <person name="Chen X."/>
        </authorList>
    </citation>
    <scope>NUCLEOTIDE SEQUENCE [LARGE SCALE GENOMIC DNA]</scope>
    <source>
        <strain evidence="5">cv. Fuhuasheng</strain>
        <tissue evidence="4">Leaves</tissue>
    </source>
</reference>
<evidence type="ECO:0008006" key="6">
    <source>
        <dbReference type="Google" id="ProtNLM"/>
    </source>
</evidence>
<feature type="region of interest" description="Disordered" evidence="1">
    <location>
        <begin position="789"/>
        <end position="842"/>
    </location>
</feature>
<dbReference type="InterPro" id="IPR003347">
    <property type="entry name" value="JmjC_dom"/>
</dbReference>
<dbReference type="InterPro" id="IPR004198">
    <property type="entry name" value="Znf_C5HC2"/>
</dbReference>
<gene>
    <name evidence="4" type="ORF">Ahy_B06g081765</name>
</gene>
<protein>
    <recommendedName>
        <fullName evidence="6">JmjC domain-containing protein</fullName>
    </recommendedName>
</protein>
<evidence type="ECO:0000259" key="3">
    <source>
        <dbReference type="PROSITE" id="PS51184"/>
    </source>
</evidence>
<evidence type="ECO:0000259" key="2">
    <source>
        <dbReference type="PROSITE" id="PS51183"/>
    </source>
</evidence>
<name>A0A444YM24_ARAHY</name>
<dbReference type="GO" id="GO:0034647">
    <property type="term" value="F:histone H3K4me/H3K4me2/H3K4me3 demethylase activity"/>
    <property type="evidence" value="ECO:0007669"/>
    <property type="project" value="TreeGrafter"/>
</dbReference>
<feature type="domain" description="JmjN" evidence="2">
    <location>
        <begin position="208"/>
        <end position="249"/>
    </location>
</feature>
<keyword evidence="5" id="KW-1185">Reference proteome</keyword>
<feature type="compositionally biased region" description="Polar residues" evidence="1">
    <location>
        <begin position="809"/>
        <end position="818"/>
    </location>
</feature>
<dbReference type="Pfam" id="PF02375">
    <property type="entry name" value="JmjN"/>
    <property type="match status" value="1"/>
</dbReference>
<dbReference type="Gene3D" id="2.60.120.650">
    <property type="entry name" value="Cupin"/>
    <property type="match status" value="1"/>
</dbReference>
<dbReference type="GO" id="GO:0010468">
    <property type="term" value="P:regulation of gene expression"/>
    <property type="evidence" value="ECO:0007669"/>
    <property type="project" value="TreeGrafter"/>
</dbReference>
<dbReference type="GO" id="GO:0005634">
    <property type="term" value="C:nucleus"/>
    <property type="evidence" value="ECO:0007669"/>
    <property type="project" value="TreeGrafter"/>
</dbReference>
<dbReference type="Proteomes" id="UP000289738">
    <property type="component" value="Chromosome B06"/>
</dbReference>
<dbReference type="SMART" id="SM00558">
    <property type="entry name" value="JmjC"/>
    <property type="match status" value="1"/>
</dbReference>
<dbReference type="InterPro" id="IPR003349">
    <property type="entry name" value="JmjN"/>
</dbReference>